<accession>A0ABQ7XVR0</accession>
<reference evidence="1 2" key="1">
    <citation type="submission" date="2021-05" db="EMBL/GenBank/DDBJ databases">
        <title>Genome Assembly of Synthetic Allotetraploid Brassica napus Reveals Homoeologous Exchanges between Subgenomes.</title>
        <authorList>
            <person name="Davis J.T."/>
        </authorList>
    </citation>
    <scope>NUCLEOTIDE SEQUENCE [LARGE SCALE GENOMIC DNA]</scope>
    <source>
        <strain evidence="2">cv. Da-Ae</strain>
        <tissue evidence="1">Seedling</tissue>
    </source>
</reference>
<gene>
    <name evidence="1" type="ORF">HID58_087820</name>
</gene>
<dbReference type="Proteomes" id="UP000824890">
    <property type="component" value="Unassembled WGS sequence"/>
</dbReference>
<sequence>FLCVLRFDGRLNKPIKLLELSCSSSKKIGGGRNMCVALRLDVTFNCRFLGSVPGKRVPENIIVGFVGRQYVLRATVEFIFKRTLPRAMEFLTGKASKDSIKIVSSFPDMENAYYQLKTLSYELVGDLAIIDISATTIDEGSTGQAMPNAESKVLELVICFHFDTEEGNILLHGFLGSILGIRAGKRIIVILAFIETRNLSANVLSSLEPTLTLSCASLPAIHMVEVEIPQSLFEEQGRQFYGARLLDSGKHLTLFLLFSFIGNMKLTEEQLASLQFSTDELVKEVDNSITEFKKHKQEYDGECVKDLSIFFGIILDT</sequence>
<evidence type="ECO:0000313" key="2">
    <source>
        <dbReference type="Proteomes" id="UP000824890"/>
    </source>
</evidence>
<organism evidence="1 2">
    <name type="scientific">Brassica napus</name>
    <name type="common">Rape</name>
    <dbReference type="NCBI Taxonomy" id="3708"/>
    <lineage>
        <taxon>Eukaryota</taxon>
        <taxon>Viridiplantae</taxon>
        <taxon>Streptophyta</taxon>
        <taxon>Embryophyta</taxon>
        <taxon>Tracheophyta</taxon>
        <taxon>Spermatophyta</taxon>
        <taxon>Magnoliopsida</taxon>
        <taxon>eudicotyledons</taxon>
        <taxon>Gunneridae</taxon>
        <taxon>Pentapetalae</taxon>
        <taxon>rosids</taxon>
        <taxon>malvids</taxon>
        <taxon>Brassicales</taxon>
        <taxon>Brassicaceae</taxon>
        <taxon>Brassiceae</taxon>
        <taxon>Brassica</taxon>
    </lineage>
</organism>
<keyword evidence="2" id="KW-1185">Reference proteome</keyword>
<name>A0ABQ7XVR0_BRANA</name>
<dbReference type="PANTHER" id="PTHR30560:SF3">
    <property type="entry name" value="TRIGGER FACTOR-LIKE PROTEIN TIG, CHLOROPLASTIC"/>
    <property type="match status" value="1"/>
</dbReference>
<evidence type="ECO:0000313" key="1">
    <source>
        <dbReference type="EMBL" id="KAH0859559.1"/>
    </source>
</evidence>
<comment type="caution">
    <text evidence="1">The sequence shown here is derived from an EMBL/GenBank/DDBJ whole genome shotgun (WGS) entry which is preliminary data.</text>
</comment>
<feature type="non-terminal residue" evidence="1">
    <location>
        <position position="1"/>
    </location>
</feature>
<dbReference type="InterPro" id="IPR005215">
    <property type="entry name" value="Trig_fac"/>
</dbReference>
<dbReference type="PANTHER" id="PTHR30560">
    <property type="entry name" value="TRIGGER FACTOR CHAPERONE AND PEPTIDYL-PROLYL CIS/TRANS ISOMERASE"/>
    <property type="match status" value="1"/>
</dbReference>
<dbReference type="EMBL" id="JAGKQM010000019">
    <property type="protein sequence ID" value="KAH0859559.1"/>
    <property type="molecule type" value="Genomic_DNA"/>
</dbReference>
<proteinExistence type="predicted"/>
<protein>
    <submittedName>
        <fullName evidence="1">Uncharacterized protein</fullName>
    </submittedName>
</protein>